<dbReference type="Ensembl" id="ENSOABT00000029112.2">
    <property type="protein sequence ID" value="ENSOABP00000028323.2"/>
    <property type="gene ID" value="ENSOABG00000013217.2"/>
</dbReference>
<protein>
    <submittedName>
        <fullName evidence="3">Uncharacterized protein</fullName>
    </submittedName>
</protein>
<reference evidence="3" key="1">
    <citation type="submission" date="2025-08" db="UniProtKB">
        <authorList>
            <consortium name="Ensembl"/>
        </authorList>
    </citation>
    <scope>IDENTIFICATION</scope>
</reference>
<dbReference type="AlphaFoldDB" id="A0A668TNT7"/>
<keyword evidence="1" id="KW-0472">Membrane</keyword>
<name>A0A668TNT7_OREAU</name>
<feature type="transmembrane region" description="Helical" evidence="1">
    <location>
        <begin position="20"/>
        <end position="41"/>
    </location>
</feature>
<keyword evidence="1" id="KW-1133">Transmembrane helix</keyword>
<keyword evidence="1" id="KW-0812">Transmembrane</keyword>
<accession>A0A668TNT7</accession>
<feature type="signal peptide" evidence="2">
    <location>
        <begin position="1"/>
        <end position="18"/>
    </location>
</feature>
<feature type="chain" id="PRO_5044328093" evidence="2">
    <location>
        <begin position="19"/>
        <end position="120"/>
    </location>
</feature>
<dbReference type="Proteomes" id="UP000472276">
    <property type="component" value="Unassembled WGS sequence"/>
</dbReference>
<sequence length="120" mass="13841">MRWGHGHSWLFFLSPLTAHFTSLSIFCSATVGSFVSLSAVFDSRRGLIHVQRLHLFPPSNLCCQRFYSVWMARLSCVCRTVLWVVDTFLHVQHETDCSSTTREEPTSFQPHQLDLQNVVR</sequence>
<keyword evidence="2" id="KW-0732">Signal</keyword>
<evidence type="ECO:0000256" key="1">
    <source>
        <dbReference type="SAM" id="Phobius"/>
    </source>
</evidence>
<proteinExistence type="predicted"/>
<evidence type="ECO:0000313" key="4">
    <source>
        <dbReference type="Proteomes" id="UP000472276"/>
    </source>
</evidence>
<reference evidence="3" key="2">
    <citation type="submission" date="2025-09" db="UniProtKB">
        <authorList>
            <consortium name="Ensembl"/>
        </authorList>
    </citation>
    <scope>IDENTIFICATION</scope>
</reference>
<organism evidence="3 4">
    <name type="scientific">Oreochromis aureus</name>
    <name type="common">Israeli tilapia</name>
    <name type="synonym">Chromis aureus</name>
    <dbReference type="NCBI Taxonomy" id="47969"/>
    <lineage>
        <taxon>Eukaryota</taxon>
        <taxon>Metazoa</taxon>
        <taxon>Chordata</taxon>
        <taxon>Craniata</taxon>
        <taxon>Vertebrata</taxon>
        <taxon>Euteleostomi</taxon>
        <taxon>Actinopterygii</taxon>
        <taxon>Neopterygii</taxon>
        <taxon>Teleostei</taxon>
        <taxon>Neoteleostei</taxon>
        <taxon>Acanthomorphata</taxon>
        <taxon>Ovalentaria</taxon>
        <taxon>Cichlomorphae</taxon>
        <taxon>Cichliformes</taxon>
        <taxon>Cichlidae</taxon>
        <taxon>African cichlids</taxon>
        <taxon>Pseudocrenilabrinae</taxon>
        <taxon>Oreochromini</taxon>
        <taxon>Oreochromis</taxon>
    </lineage>
</organism>
<keyword evidence="4" id="KW-1185">Reference proteome</keyword>
<evidence type="ECO:0000313" key="3">
    <source>
        <dbReference type="Ensembl" id="ENSOABP00000028323.2"/>
    </source>
</evidence>
<evidence type="ECO:0000256" key="2">
    <source>
        <dbReference type="SAM" id="SignalP"/>
    </source>
</evidence>